<dbReference type="InterPro" id="IPR028082">
    <property type="entry name" value="Peripla_BP_I"/>
</dbReference>
<keyword evidence="5" id="KW-1185">Reference proteome</keyword>
<dbReference type="InterPro" id="IPR051010">
    <property type="entry name" value="BCAA_transport"/>
</dbReference>
<dbReference type="InterPro" id="IPR011990">
    <property type="entry name" value="TPR-like_helical_dom_sf"/>
</dbReference>
<dbReference type="Gene3D" id="3.40.50.2300">
    <property type="match status" value="2"/>
</dbReference>
<dbReference type="HOGENOM" id="CLU_038795_0_0_3"/>
<organism evidence="4 5">
    <name type="scientific">Planktothrix agardhii (strain NIVA-CYA 126/8)</name>
    <dbReference type="NCBI Taxonomy" id="388467"/>
    <lineage>
        <taxon>Bacteria</taxon>
        <taxon>Bacillati</taxon>
        <taxon>Cyanobacteriota</taxon>
        <taxon>Cyanophyceae</taxon>
        <taxon>Oscillatoriophycideae</taxon>
        <taxon>Oscillatoriales</taxon>
        <taxon>Microcoleaceae</taxon>
        <taxon>Planktothrix</taxon>
    </lineage>
</organism>
<dbReference type="SUPFAM" id="SSF53822">
    <property type="entry name" value="Periplasmic binding protein-like I"/>
    <property type="match status" value="1"/>
</dbReference>
<dbReference type="InterPro" id="IPR028081">
    <property type="entry name" value="Leu-bd"/>
</dbReference>
<dbReference type="GO" id="GO:0004715">
    <property type="term" value="F:non-membrane spanning protein tyrosine kinase activity"/>
    <property type="evidence" value="ECO:0007669"/>
    <property type="project" value="UniProtKB-EC"/>
</dbReference>
<dbReference type="PATRIC" id="fig|388467.6.peg.2308"/>
<protein>
    <submittedName>
        <fullName evidence="4">Branched-chain amino acid transport system substrate-binding protein</fullName>
        <ecNumber evidence="4">2.7.10.2</ecNumber>
    </submittedName>
</protein>
<dbReference type="STRING" id="388467.A19Y_2359"/>
<keyword evidence="2" id="KW-0732">Signal</keyword>
<proteinExistence type="inferred from homology"/>
<keyword evidence="4" id="KW-0808">Transferase</keyword>
<reference evidence="4 5" key="1">
    <citation type="journal article" date="2014" name="Appl. Environ. Microbiol.">
        <title>Elucidation of insertion elements encoded on plasmids and in vitro construction of shuttle vectors from the toxic cyanobacterium Planktothrix.</title>
        <authorList>
            <person name="Christiansen G."/>
            <person name="Goesmann A."/>
            <person name="Kurmayer R."/>
        </authorList>
    </citation>
    <scope>NUCLEOTIDE SEQUENCE [LARGE SCALE GENOMIC DNA]</scope>
    <source>
        <strain evidence="4 5">NIVA-CYA 126/8</strain>
    </source>
</reference>
<dbReference type="eggNOG" id="COG0683">
    <property type="taxonomic scope" value="Bacteria"/>
</dbReference>
<dbReference type="CDD" id="cd06268">
    <property type="entry name" value="PBP1_ABC_transporter_LIVBP-like"/>
    <property type="match status" value="1"/>
</dbReference>
<accession>A0A073CTE0</accession>
<dbReference type="Proteomes" id="UP000027395">
    <property type="component" value="Chromosome"/>
</dbReference>
<evidence type="ECO:0000259" key="3">
    <source>
        <dbReference type="Pfam" id="PF13458"/>
    </source>
</evidence>
<comment type="similarity">
    <text evidence="1">Belongs to the leucine-binding protein family.</text>
</comment>
<dbReference type="PANTHER" id="PTHR30483">
    <property type="entry name" value="LEUCINE-SPECIFIC-BINDING PROTEIN"/>
    <property type="match status" value="1"/>
</dbReference>
<dbReference type="Pfam" id="PF13458">
    <property type="entry name" value="Peripla_BP_6"/>
    <property type="match status" value="1"/>
</dbReference>
<feature type="domain" description="Leucine-binding protein" evidence="3">
    <location>
        <begin position="141"/>
        <end position="459"/>
    </location>
</feature>
<dbReference type="AlphaFoldDB" id="A0A073CTE0"/>
<evidence type="ECO:0000256" key="2">
    <source>
        <dbReference type="ARBA" id="ARBA00022729"/>
    </source>
</evidence>
<dbReference type="SUPFAM" id="SSF48452">
    <property type="entry name" value="TPR-like"/>
    <property type="match status" value="1"/>
</dbReference>
<dbReference type="EMBL" id="CM002803">
    <property type="protein sequence ID" value="KEI67285.1"/>
    <property type="molecule type" value="Genomic_DNA"/>
</dbReference>
<evidence type="ECO:0000313" key="4">
    <source>
        <dbReference type="EMBL" id="KEI67285.1"/>
    </source>
</evidence>
<gene>
    <name evidence="4" type="ORF">A19Y_2359</name>
</gene>
<sequence length="474" mass="50444">MSQKNESLILFLALLITGSLLGAGYFLFFRFSPKPLLNTNNPSGTLPPTSSPNIAVGPIETRISQGEKVLIASGNLALKQAGVAALASRQYQNAVQQFNAALQQNKNDPEALVYRNNAQILQNNQPFYTIAVSIPIGTSVNTAQEILRGVAQAQIEVNQGGGIAGKSLNVIIVNDDNSPEVAKEVAQKLVNNSEVLGVVGHFGSNTTEAAAPIYEAGKLVLISPTSTSTNISNAGDFIFRTVPSDRFAGSSLSRYLLNKLNLKKAVIFFNSANQYSNSLQTEFTTALSGDGGEIVSIFDIAKPDFNPLQALEQARQQGAEVIVLTPDSSTIEQALQVVRTNRKQLPLLGGDSLYRPETLKVGSDALGMVIAIPWHILANPNSAFAQTANQLWGASVNWRTATAYDATKALVAAITKNPTRTGVQQALSAPDFTPQGATGVIRFLPSGDRNQPLQLVTIEPGNTSGLGYDFVPVP</sequence>
<name>A0A073CTE0_PLAA1</name>
<dbReference type="PANTHER" id="PTHR30483:SF6">
    <property type="entry name" value="PERIPLASMIC BINDING PROTEIN OF ABC TRANSPORTER FOR NATURAL AMINO ACIDS"/>
    <property type="match status" value="1"/>
</dbReference>
<dbReference type="EC" id="2.7.10.2" evidence="4"/>
<evidence type="ECO:0000256" key="1">
    <source>
        <dbReference type="ARBA" id="ARBA00010062"/>
    </source>
</evidence>
<dbReference type="RefSeq" id="WP_042154351.1">
    <property type="nucleotide sequence ID" value="NZ_CM002803.1"/>
</dbReference>
<evidence type="ECO:0000313" key="5">
    <source>
        <dbReference type="Proteomes" id="UP000027395"/>
    </source>
</evidence>